<dbReference type="EMBL" id="JAENIJ010000001">
    <property type="protein sequence ID" value="MBK1880965.1"/>
    <property type="molecule type" value="Genomic_DNA"/>
</dbReference>
<protein>
    <recommendedName>
        <fullName evidence="4">Zinc ribbon domain-containing protein</fullName>
    </recommendedName>
</protein>
<reference evidence="2" key="1">
    <citation type="submission" date="2021-01" db="EMBL/GenBank/DDBJ databases">
        <title>Modified the classification status of verrucomicrobia.</title>
        <authorList>
            <person name="Feng X."/>
        </authorList>
    </citation>
    <scope>NUCLEOTIDE SEQUENCE</scope>
    <source>
        <strain evidence="2">KCTC 22041</strain>
    </source>
</reference>
<keyword evidence="1" id="KW-1133">Transmembrane helix</keyword>
<proteinExistence type="predicted"/>
<comment type="caution">
    <text evidence="2">The sequence shown here is derived from an EMBL/GenBank/DDBJ whole genome shotgun (WGS) entry which is preliminary data.</text>
</comment>
<keyword evidence="3" id="KW-1185">Reference proteome</keyword>
<organism evidence="2 3">
    <name type="scientific">Luteolibacter pohnpeiensis</name>
    <dbReference type="NCBI Taxonomy" id="454153"/>
    <lineage>
        <taxon>Bacteria</taxon>
        <taxon>Pseudomonadati</taxon>
        <taxon>Verrucomicrobiota</taxon>
        <taxon>Verrucomicrobiia</taxon>
        <taxon>Verrucomicrobiales</taxon>
        <taxon>Verrucomicrobiaceae</taxon>
        <taxon>Luteolibacter</taxon>
    </lineage>
</organism>
<sequence>MKKCPFCAEEIQDDAIKCKHCSEFLDESKRPVTVVPPSIPHDYAAPSPAPVPFFYRTGFIVFLFLLFPPVALPSIILHPRLNKAWKIGLSIAILVVSWLTYIALKSFINQLNEEMKVLNQGFGV</sequence>
<dbReference type="AlphaFoldDB" id="A0A934S4B7"/>
<accession>A0A934S4B7</accession>
<evidence type="ECO:0008006" key="4">
    <source>
        <dbReference type="Google" id="ProtNLM"/>
    </source>
</evidence>
<keyword evidence="1" id="KW-0472">Membrane</keyword>
<evidence type="ECO:0000313" key="3">
    <source>
        <dbReference type="Proteomes" id="UP000603141"/>
    </source>
</evidence>
<name>A0A934S4B7_9BACT</name>
<dbReference type="RefSeq" id="WP_200266791.1">
    <property type="nucleotide sequence ID" value="NZ_JAENIJ010000001.1"/>
</dbReference>
<feature type="transmembrane region" description="Helical" evidence="1">
    <location>
        <begin position="53"/>
        <end position="72"/>
    </location>
</feature>
<dbReference type="Proteomes" id="UP000603141">
    <property type="component" value="Unassembled WGS sequence"/>
</dbReference>
<evidence type="ECO:0000313" key="2">
    <source>
        <dbReference type="EMBL" id="MBK1880965.1"/>
    </source>
</evidence>
<evidence type="ECO:0000256" key="1">
    <source>
        <dbReference type="SAM" id="Phobius"/>
    </source>
</evidence>
<keyword evidence="1" id="KW-0812">Transmembrane</keyword>
<feature type="transmembrane region" description="Helical" evidence="1">
    <location>
        <begin position="84"/>
        <end position="104"/>
    </location>
</feature>
<gene>
    <name evidence="2" type="ORF">JIN85_00980</name>
</gene>